<keyword evidence="18" id="KW-1185">Reference proteome</keyword>
<evidence type="ECO:0000313" key="17">
    <source>
        <dbReference type="EMBL" id="KGD66571.1"/>
    </source>
</evidence>
<evidence type="ECO:0000256" key="8">
    <source>
        <dbReference type="ARBA" id="ARBA00022963"/>
    </source>
</evidence>
<evidence type="ECO:0000256" key="16">
    <source>
        <dbReference type="HAMAP-Rule" id="MF_00790"/>
    </source>
</evidence>
<evidence type="ECO:0000256" key="1">
    <source>
        <dbReference type="ARBA" id="ARBA00003280"/>
    </source>
</evidence>
<accession>A0A095SPK3</accession>
<keyword evidence="5 16" id="KW-1003">Cell membrane</keyword>
<dbReference type="STRING" id="1177154.Y5S_00238"/>
<dbReference type="SUPFAM" id="SSF158855">
    <property type="entry name" value="Lipase chaperone-like"/>
    <property type="match status" value="1"/>
</dbReference>
<comment type="function">
    <text evidence="1 16">May be involved in the folding of the extracellular lipase during its passage through the periplasm.</text>
</comment>
<evidence type="ECO:0000256" key="10">
    <source>
        <dbReference type="ARBA" id="ARBA00023098"/>
    </source>
</evidence>
<dbReference type="eggNOG" id="COG5380">
    <property type="taxonomic scope" value="Bacteria"/>
</dbReference>
<keyword evidence="12 16" id="KW-0143">Chaperone</keyword>
<dbReference type="HAMAP" id="MF_00790">
    <property type="entry name" value="Lipase_chap"/>
    <property type="match status" value="1"/>
</dbReference>
<keyword evidence="6 16" id="KW-0997">Cell inner membrane</keyword>
<evidence type="ECO:0000256" key="2">
    <source>
        <dbReference type="ARBA" id="ARBA00004383"/>
    </source>
</evidence>
<evidence type="ECO:0000256" key="11">
    <source>
        <dbReference type="ARBA" id="ARBA00023136"/>
    </source>
</evidence>
<keyword evidence="11 16" id="KW-0472">Membrane</keyword>
<dbReference type="GO" id="GO:0005886">
    <property type="term" value="C:plasma membrane"/>
    <property type="evidence" value="ECO:0007669"/>
    <property type="project" value="UniProtKB-SubCell"/>
</dbReference>
<evidence type="ECO:0000256" key="12">
    <source>
        <dbReference type="ARBA" id="ARBA00023186"/>
    </source>
</evidence>
<dbReference type="GO" id="GO:0051082">
    <property type="term" value="F:unfolded protein binding"/>
    <property type="evidence" value="ECO:0007669"/>
    <property type="project" value="UniProtKB-UniRule"/>
</dbReference>
<evidence type="ECO:0000256" key="7">
    <source>
        <dbReference type="ARBA" id="ARBA00022692"/>
    </source>
</evidence>
<dbReference type="GO" id="GO:0006457">
    <property type="term" value="P:protein folding"/>
    <property type="evidence" value="ECO:0007669"/>
    <property type="project" value="UniProtKB-UniRule"/>
</dbReference>
<dbReference type="Pfam" id="PF03280">
    <property type="entry name" value="Lipase_chap"/>
    <property type="match status" value="1"/>
</dbReference>
<evidence type="ECO:0000256" key="9">
    <source>
        <dbReference type="ARBA" id="ARBA00022989"/>
    </source>
</evidence>
<evidence type="ECO:0000256" key="13">
    <source>
        <dbReference type="ARBA" id="ARBA00030948"/>
    </source>
</evidence>
<dbReference type="GO" id="GO:0016042">
    <property type="term" value="P:lipid catabolic process"/>
    <property type="evidence" value="ECO:0007669"/>
    <property type="project" value="UniProtKB-UniRule"/>
</dbReference>
<dbReference type="OrthoDB" id="7025807at2"/>
<comment type="subcellular location">
    <subcellularLocation>
        <location evidence="2">Cell inner membrane</location>
        <topology evidence="2">Single-pass membrane protein</topology>
        <orientation evidence="2">Periplasmic side</orientation>
    </subcellularLocation>
</comment>
<dbReference type="InterPro" id="IPR004961">
    <property type="entry name" value="Lipase_chaperone"/>
</dbReference>
<comment type="similarity">
    <text evidence="3 16">Belongs to the lipase chaperone family.</text>
</comment>
<evidence type="ECO:0000256" key="6">
    <source>
        <dbReference type="ARBA" id="ARBA00022519"/>
    </source>
</evidence>
<reference evidence="17 18" key="1">
    <citation type="submission" date="2012-09" db="EMBL/GenBank/DDBJ databases">
        <title>Genome Sequence of alkane-degrading Bacterium Alcanivorax sp. 19-m-6.</title>
        <authorList>
            <person name="Lai Q."/>
            <person name="Shao Z."/>
        </authorList>
    </citation>
    <scope>NUCLEOTIDE SEQUENCE [LARGE SCALE GENOMIC DNA]</scope>
    <source>
        <strain evidence="17 18">19-m-6</strain>
    </source>
</reference>
<evidence type="ECO:0000313" key="18">
    <source>
        <dbReference type="Proteomes" id="UP000029444"/>
    </source>
</evidence>
<keyword evidence="9 16" id="KW-1133">Transmembrane helix</keyword>
<evidence type="ECO:0000256" key="14">
    <source>
        <dbReference type="ARBA" id="ARBA00031542"/>
    </source>
</evidence>
<organism evidence="17 18">
    <name type="scientific">Alcanivorax nanhaiticus</name>
    <dbReference type="NCBI Taxonomy" id="1177154"/>
    <lineage>
        <taxon>Bacteria</taxon>
        <taxon>Pseudomonadati</taxon>
        <taxon>Pseudomonadota</taxon>
        <taxon>Gammaproteobacteria</taxon>
        <taxon>Oceanospirillales</taxon>
        <taxon>Alcanivoracaceae</taxon>
        <taxon>Alcanivorax</taxon>
    </lineage>
</organism>
<sequence>MSRITLSLGLLAVLGLAALGWRSLQPDAPAPVALPDETRTHASLTTHNRSVPEASFGAALAHAQTLREAPDSLTGTQVDGQLQVTEQGELVISPDLRLVFDYFLSTQGEESLADCQARLARYLNETLPPLAADNAWQLFQQYLALGEAMIALPPHDGSPEGIREAVRQRHAMQQAYLGPEAADAFYGLDMAYDRYMADRQAILDDPTLDQVAQQQRLMQLSQSLPQEMQSMMQDTQAPVRLAEKTEVLREQGASEAEIRVLREQHFGAAAADRMEALDAARAEWDSRYQVYRTQRQSILDSGLAEQDQEAELARLQQQLFSGQELPRVQALDRIEQH</sequence>
<keyword evidence="7 16" id="KW-0812">Transmembrane</keyword>
<evidence type="ECO:0000256" key="15">
    <source>
        <dbReference type="ARBA" id="ARBA00033028"/>
    </source>
</evidence>
<evidence type="ECO:0000256" key="3">
    <source>
        <dbReference type="ARBA" id="ARBA00010358"/>
    </source>
</evidence>
<evidence type="ECO:0000256" key="5">
    <source>
        <dbReference type="ARBA" id="ARBA00022475"/>
    </source>
</evidence>
<dbReference type="RefSeq" id="WP_081939608.1">
    <property type="nucleotide sequence ID" value="NZ_ARXV01000001.1"/>
</dbReference>
<gene>
    <name evidence="16" type="primary">lifO</name>
    <name evidence="17" type="ORF">Y5S_00238</name>
</gene>
<dbReference type="Proteomes" id="UP000029444">
    <property type="component" value="Unassembled WGS sequence"/>
</dbReference>
<protein>
    <recommendedName>
        <fullName evidence="4 16">Lipase chaperone</fullName>
    </recommendedName>
    <alternativeName>
        <fullName evidence="16">Lipase activator protein</fullName>
    </alternativeName>
    <alternativeName>
        <fullName evidence="15 16">Lipase foldase</fullName>
    </alternativeName>
    <alternativeName>
        <fullName evidence="13 16">Lipase helper protein</fullName>
    </alternativeName>
    <alternativeName>
        <fullName evidence="14 16">Lipase modulator</fullName>
    </alternativeName>
</protein>
<evidence type="ECO:0000256" key="4">
    <source>
        <dbReference type="ARBA" id="ARBA00019692"/>
    </source>
</evidence>
<keyword evidence="8 16" id="KW-0442">Lipid degradation</keyword>
<keyword evidence="10 16" id="KW-0443">Lipid metabolism</keyword>
<dbReference type="AlphaFoldDB" id="A0A095SPK3"/>
<comment type="caution">
    <text evidence="17">The sequence shown here is derived from an EMBL/GenBank/DDBJ whole genome shotgun (WGS) entry which is preliminary data.</text>
</comment>
<name>A0A095SPK3_9GAMM</name>
<dbReference type="EMBL" id="ARXV01000001">
    <property type="protein sequence ID" value="KGD66571.1"/>
    <property type="molecule type" value="Genomic_DNA"/>
</dbReference>
<proteinExistence type="inferred from homology"/>
<dbReference type="PATRIC" id="fig|1177154.3.peg.241"/>